<organism evidence="2 3">
    <name type="scientific">Thermoplasma acidophilum (strain ATCC 25905 / DSM 1728 / JCM 9062 / NBRC 15155 / AMRC-C165)</name>
    <dbReference type="NCBI Taxonomy" id="273075"/>
    <lineage>
        <taxon>Archaea</taxon>
        <taxon>Methanobacteriati</taxon>
        <taxon>Thermoplasmatota</taxon>
        <taxon>Thermoplasmata</taxon>
        <taxon>Thermoplasmatales</taxon>
        <taxon>Thermoplasmataceae</taxon>
        <taxon>Thermoplasma</taxon>
    </lineage>
</organism>
<dbReference type="InterPro" id="IPR002687">
    <property type="entry name" value="Nop_dom"/>
</dbReference>
<dbReference type="PANTHER" id="PTHR10894">
    <property type="entry name" value="NUCLEOLAR PROTEIN 5 NUCLEOLAR PROTEIN NOP5 NOP58"/>
    <property type="match status" value="1"/>
</dbReference>
<dbReference type="Proteomes" id="UP000001024">
    <property type="component" value="Chromosome"/>
</dbReference>
<name>Q9HIT5_THEAC</name>
<dbReference type="InterPro" id="IPR045056">
    <property type="entry name" value="Nop56/Nop58"/>
</dbReference>
<dbReference type="Gene3D" id="1.10.246.90">
    <property type="entry name" value="Nop domain"/>
    <property type="match status" value="1"/>
</dbReference>
<dbReference type="GO" id="GO:0031428">
    <property type="term" value="C:box C/D methylation guide snoRNP complex"/>
    <property type="evidence" value="ECO:0007669"/>
    <property type="project" value="InterPro"/>
</dbReference>
<dbReference type="Pfam" id="PF01798">
    <property type="entry name" value="Nop"/>
    <property type="match status" value="1"/>
</dbReference>
<evidence type="ECO:0000259" key="1">
    <source>
        <dbReference type="PROSITE" id="PS51358"/>
    </source>
</evidence>
<evidence type="ECO:0000313" key="3">
    <source>
        <dbReference type="Proteomes" id="UP000001024"/>
    </source>
</evidence>
<dbReference type="InterPro" id="IPR036070">
    <property type="entry name" value="Nop_dom_sf"/>
</dbReference>
<proteinExistence type="predicted"/>
<dbReference type="STRING" id="273075.gene:9572466"/>
<dbReference type="InParanoid" id="Q9HIT5"/>
<dbReference type="SUPFAM" id="SSF89124">
    <property type="entry name" value="Nop domain"/>
    <property type="match status" value="1"/>
</dbReference>
<dbReference type="eggNOG" id="arCOG01923">
    <property type="taxonomic scope" value="Archaea"/>
</dbReference>
<dbReference type="AlphaFoldDB" id="Q9HIT5"/>
<feature type="domain" description="Nop" evidence="1">
    <location>
        <begin position="145"/>
        <end position="260"/>
    </location>
</feature>
<protein>
    <submittedName>
        <fullName evidence="2">Nucleolar protein Nop56 related protein</fullName>
    </submittedName>
</protein>
<accession>Q9HIT5</accession>
<dbReference type="InterPro" id="IPR042239">
    <property type="entry name" value="Nop_C"/>
</dbReference>
<dbReference type="EnsemblBacteria" id="CAC12367">
    <property type="protein sequence ID" value="CAC12367"/>
    <property type="gene ID" value="CAC12367"/>
</dbReference>
<dbReference type="PROSITE" id="PS51358">
    <property type="entry name" value="NOP"/>
    <property type="match status" value="1"/>
</dbReference>
<dbReference type="HOGENOM" id="CLU_015495_1_1_2"/>
<gene>
    <name evidence="2" type="ordered locus">Ta1243</name>
</gene>
<dbReference type="EMBL" id="AL445067">
    <property type="protein sequence ID" value="CAC12367.1"/>
    <property type="molecule type" value="Genomic_DNA"/>
</dbReference>
<dbReference type="KEGG" id="tac:Ta1243"/>
<dbReference type="PaxDb" id="273075-Ta1243m"/>
<reference evidence="2 3" key="1">
    <citation type="journal article" date="2000" name="Nature">
        <title>The genome sequence of the thermoacidophilic scavenger Thermoplasma acidophilum.</title>
        <authorList>
            <person name="Ruepp A."/>
            <person name="Graml W."/>
            <person name="Santos-Martinez M.L."/>
            <person name="Koretke K.K."/>
            <person name="Volker C."/>
            <person name="Mewes H.W."/>
            <person name="Frishman D."/>
            <person name="Stocker S."/>
            <person name="Lupas A.N."/>
            <person name="Baumeister W."/>
        </authorList>
    </citation>
    <scope>NUCLEOTIDE SEQUENCE [LARGE SCALE GENOMIC DNA]</scope>
    <source>
        <strain evidence="3">ATCC 25905 / DSM 1728 / JCM 9062 / NBRC 15155 / AMRC-C165</strain>
    </source>
</reference>
<sequence>MMERIMWYGSGKRLFKNLDQDYIRIFKDLREGRIPELDGMGEIPDLRKLLIEYGKERIREEFTPDQALIKVAAVRNAMDEIINKYYEKCLPFSIPYGISQSGDPCQFFRNGLSFPDISAIFRKGTEMCDFRSQMDDAIRTRIKEIMPNTADLVGPKLAMDLLERSRGLRRLALMPASSIQMLGAEKALFQSLGQGKKNPKYGVIFKFPGLSALNPKARGRIARIIANKVAITARADLLGTHVDSRSMREDIEEKIRKVKK</sequence>
<evidence type="ECO:0000313" key="2">
    <source>
        <dbReference type="EMBL" id="CAC12367.1"/>
    </source>
</evidence>
<dbReference type="PANTHER" id="PTHR10894:SF0">
    <property type="entry name" value="NUCLEOLAR PROTEIN 56"/>
    <property type="match status" value="1"/>
</dbReference>
<keyword evidence="3" id="KW-1185">Reference proteome</keyword>
<dbReference type="GO" id="GO:0030515">
    <property type="term" value="F:snoRNA binding"/>
    <property type="evidence" value="ECO:0007669"/>
    <property type="project" value="InterPro"/>
</dbReference>